<keyword evidence="3" id="KW-1185">Reference proteome</keyword>
<feature type="region of interest" description="Disordered" evidence="1">
    <location>
        <begin position="309"/>
        <end position="455"/>
    </location>
</feature>
<feature type="compositionally biased region" description="Low complexity" evidence="1">
    <location>
        <begin position="557"/>
        <end position="570"/>
    </location>
</feature>
<protein>
    <submittedName>
        <fullName evidence="2">Uncharacterized protein</fullName>
    </submittedName>
</protein>
<name>A0AA43ZKD5_9HYPH</name>
<feature type="compositionally biased region" description="Pro residues" evidence="1">
    <location>
        <begin position="147"/>
        <end position="161"/>
    </location>
</feature>
<feature type="compositionally biased region" description="Low complexity" evidence="1">
    <location>
        <begin position="586"/>
        <end position="621"/>
    </location>
</feature>
<feature type="compositionally biased region" description="Low complexity" evidence="1">
    <location>
        <begin position="340"/>
        <end position="351"/>
    </location>
</feature>
<feature type="region of interest" description="Disordered" evidence="1">
    <location>
        <begin position="57"/>
        <end position="243"/>
    </location>
</feature>
<evidence type="ECO:0000313" key="2">
    <source>
        <dbReference type="EMBL" id="NHT78061.1"/>
    </source>
</evidence>
<evidence type="ECO:0000256" key="1">
    <source>
        <dbReference type="SAM" id="MobiDB-lite"/>
    </source>
</evidence>
<feature type="region of interest" description="Disordered" evidence="1">
    <location>
        <begin position="554"/>
        <end position="636"/>
    </location>
</feature>
<feature type="compositionally biased region" description="Low complexity" evidence="1">
    <location>
        <begin position="203"/>
        <end position="222"/>
    </location>
</feature>
<feature type="compositionally biased region" description="Low complexity" evidence="1">
    <location>
        <begin position="506"/>
        <end position="515"/>
    </location>
</feature>
<feature type="compositionally biased region" description="Basic and acidic residues" evidence="1">
    <location>
        <begin position="372"/>
        <end position="381"/>
    </location>
</feature>
<gene>
    <name evidence="2" type="ORF">G8E10_20370</name>
</gene>
<feature type="compositionally biased region" description="Low complexity" evidence="1">
    <location>
        <begin position="522"/>
        <end position="533"/>
    </location>
</feature>
<comment type="caution">
    <text evidence="2">The sequence shown here is derived from an EMBL/GenBank/DDBJ whole genome shotgun (WGS) entry which is preliminary data.</text>
</comment>
<dbReference type="AlphaFoldDB" id="A0AA43ZKD5"/>
<accession>A0AA43ZKD5</accession>
<evidence type="ECO:0000313" key="3">
    <source>
        <dbReference type="Proteomes" id="UP001155840"/>
    </source>
</evidence>
<feature type="compositionally biased region" description="Pro residues" evidence="1">
    <location>
        <begin position="435"/>
        <end position="446"/>
    </location>
</feature>
<sequence>MKPRPSDEMIDRQMGKLEAAITEVEGTHAPAPVEDVPPEVVPAAAVAAAVIPAAVPPAEDVPTEPAPADVTFEQPPVPYDVSHVDRQEAVEAAPVIPEPEPQPEPEPEPEPEPVADVSPEPEPVYEEPAPEPVYADEPAPSEDVPPEYAPEPETQPEPYLEPEPVADRDTLDAADVLAEEYAQIQQPASPAWESVDENDTVALEEPAAVEPAPAEDAAQAWAEPRHMEPVEPYEPEPAEPASIEPDYIEPEQSYVEPAPYEPAPVIEPIEPERDASAMPVANWDLPEWNEPLAEQPGTPVAAHIEPVWTESVGTHSAEDVADHDAGWADEPVAHDDHNYAADAAPVVLPAVSGGLTPEGEPSHSWALDETDPFQHDVRPEGTEPAVSDWSWPVDRTNETEQAGPSDEPPPPQNWDEIDSLLAAGGAAAAAQSRPPLDPAEAPPAPRRPASYRAEPRKSAFSLKRIATVLVLLLVFGGGGYAYWTNRDSVNGWVSETIASLNTAPPTASNGGTSATGTGGAASGTAANGDATTDVASAEPSNKFTQRLQTDGTEIDEGAAQPPAGAATAQEGKSVAAQTEASRPVDTADAGATATPPTAGTPATTAAQADPSATPGADAAPATTPPVSPTSAPNEATTQMPAGAQKMFLYEERLGQTAPTAIEGGVAWSLKEEAPEAGQRPEPVIQAQITVPDRGLTALMTIKRNTDTSLPASHTIEFVFSLPENFEGGSIDSVQRVAMKRNEQDRGDPLIAVPAKITDDFHMIALNDFPEAVTTNLDLLRTRSWIDIPLTYRNGRRALLTLEKGAAGNEAFTQALAAWSQARPAGN</sequence>
<proteinExistence type="predicted"/>
<feature type="compositionally biased region" description="Acidic residues" evidence="1">
    <location>
        <begin position="101"/>
        <end position="113"/>
    </location>
</feature>
<reference evidence="2" key="1">
    <citation type="submission" date="2020-03" db="EMBL/GenBank/DDBJ databases">
        <title>Ferranicluibacter endophyticum gen. nov., sp. nov., a new genus isolated from Rubus ulmifolius Schott. stem.</title>
        <authorList>
            <person name="Roca-Couso R."/>
            <person name="Flores-Felix J.D."/>
            <person name="Igual J.M."/>
            <person name="Rivas R."/>
        </authorList>
    </citation>
    <scope>NUCLEOTIDE SEQUENCE</scope>
    <source>
        <strain evidence="2">CRRU44</strain>
    </source>
</reference>
<organism evidence="2 3">
    <name type="scientific">Ferranicluibacter rubi</name>
    <dbReference type="NCBI Taxonomy" id="2715133"/>
    <lineage>
        <taxon>Bacteria</taxon>
        <taxon>Pseudomonadati</taxon>
        <taxon>Pseudomonadota</taxon>
        <taxon>Alphaproteobacteria</taxon>
        <taxon>Hyphomicrobiales</taxon>
        <taxon>Rhizobiaceae</taxon>
        <taxon>Ferranicluibacter</taxon>
    </lineage>
</organism>
<dbReference type="EMBL" id="JAANCM010000012">
    <property type="protein sequence ID" value="NHT78061.1"/>
    <property type="molecule type" value="Genomic_DNA"/>
</dbReference>
<feature type="region of interest" description="Disordered" evidence="1">
    <location>
        <begin position="503"/>
        <end position="542"/>
    </location>
</feature>
<dbReference type="Proteomes" id="UP001155840">
    <property type="component" value="Unassembled WGS sequence"/>
</dbReference>
<feature type="compositionally biased region" description="Low complexity" evidence="1">
    <location>
        <begin position="422"/>
        <end position="434"/>
    </location>
</feature>
<feature type="compositionally biased region" description="Basic and acidic residues" evidence="1">
    <location>
        <begin position="316"/>
        <end position="339"/>
    </location>
</feature>